<sequence length="50" mass="5555">MGDPLNWVGQPMTQICGSRRGVPRLRQPHPFPSPGCPRYKASRSHSRSAP</sequence>
<dbReference type="Proteomes" id="UP000324222">
    <property type="component" value="Unassembled WGS sequence"/>
</dbReference>
<feature type="compositionally biased region" description="Basic residues" evidence="1">
    <location>
        <begin position="40"/>
        <end position="50"/>
    </location>
</feature>
<dbReference type="AlphaFoldDB" id="A0A5B7IL33"/>
<organism evidence="2 3">
    <name type="scientific">Portunus trituberculatus</name>
    <name type="common">Swimming crab</name>
    <name type="synonym">Neptunus trituberculatus</name>
    <dbReference type="NCBI Taxonomy" id="210409"/>
    <lineage>
        <taxon>Eukaryota</taxon>
        <taxon>Metazoa</taxon>
        <taxon>Ecdysozoa</taxon>
        <taxon>Arthropoda</taxon>
        <taxon>Crustacea</taxon>
        <taxon>Multicrustacea</taxon>
        <taxon>Malacostraca</taxon>
        <taxon>Eumalacostraca</taxon>
        <taxon>Eucarida</taxon>
        <taxon>Decapoda</taxon>
        <taxon>Pleocyemata</taxon>
        <taxon>Brachyura</taxon>
        <taxon>Eubrachyura</taxon>
        <taxon>Portunoidea</taxon>
        <taxon>Portunidae</taxon>
        <taxon>Portuninae</taxon>
        <taxon>Portunus</taxon>
    </lineage>
</organism>
<evidence type="ECO:0000313" key="2">
    <source>
        <dbReference type="EMBL" id="MPC83093.1"/>
    </source>
</evidence>
<gene>
    <name evidence="2" type="ORF">E2C01_077784</name>
</gene>
<evidence type="ECO:0000313" key="3">
    <source>
        <dbReference type="Proteomes" id="UP000324222"/>
    </source>
</evidence>
<comment type="caution">
    <text evidence="2">The sequence shown here is derived from an EMBL/GenBank/DDBJ whole genome shotgun (WGS) entry which is preliminary data.</text>
</comment>
<protein>
    <submittedName>
        <fullName evidence="2">Uncharacterized protein</fullName>
    </submittedName>
</protein>
<accession>A0A5B7IL33</accession>
<dbReference type="EMBL" id="VSRR010061492">
    <property type="protein sequence ID" value="MPC83093.1"/>
    <property type="molecule type" value="Genomic_DNA"/>
</dbReference>
<reference evidence="2 3" key="1">
    <citation type="submission" date="2019-05" db="EMBL/GenBank/DDBJ databases">
        <title>Another draft genome of Portunus trituberculatus and its Hox gene families provides insights of decapod evolution.</title>
        <authorList>
            <person name="Jeong J.-H."/>
            <person name="Song I."/>
            <person name="Kim S."/>
            <person name="Choi T."/>
            <person name="Kim D."/>
            <person name="Ryu S."/>
            <person name="Kim W."/>
        </authorList>
    </citation>
    <scope>NUCLEOTIDE SEQUENCE [LARGE SCALE GENOMIC DNA]</scope>
    <source>
        <tissue evidence="2">Muscle</tissue>
    </source>
</reference>
<name>A0A5B7IL33_PORTR</name>
<proteinExistence type="predicted"/>
<feature type="region of interest" description="Disordered" evidence="1">
    <location>
        <begin position="18"/>
        <end position="50"/>
    </location>
</feature>
<evidence type="ECO:0000256" key="1">
    <source>
        <dbReference type="SAM" id="MobiDB-lite"/>
    </source>
</evidence>
<keyword evidence="3" id="KW-1185">Reference proteome</keyword>